<evidence type="ECO:0000313" key="3">
    <source>
        <dbReference type="Proteomes" id="UP000315724"/>
    </source>
</evidence>
<evidence type="ECO:0000313" key="2">
    <source>
        <dbReference type="EMBL" id="QDT34083.1"/>
    </source>
</evidence>
<evidence type="ECO:0000256" key="1">
    <source>
        <dbReference type="SAM" id="MobiDB-lite"/>
    </source>
</evidence>
<keyword evidence="3" id="KW-1185">Reference proteome</keyword>
<accession>A0A517QR43</accession>
<dbReference type="OrthoDB" id="290434at2"/>
<dbReference type="RefSeq" id="WP_145201448.1">
    <property type="nucleotide sequence ID" value="NZ_CP036267.1"/>
</dbReference>
<dbReference type="InterPro" id="IPR011474">
    <property type="entry name" value="DUF1580"/>
</dbReference>
<organism evidence="2 3">
    <name type="scientific">Thalassoglobus polymorphus</name>
    <dbReference type="NCBI Taxonomy" id="2527994"/>
    <lineage>
        <taxon>Bacteria</taxon>
        <taxon>Pseudomonadati</taxon>
        <taxon>Planctomycetota</taxon>
        <taxon>Planctomycetia</taxon>
        <taxon>Planctomycetales</taxon>
        <taxon>Planctomycetaceae</taxon>
        <taxon>Thalassoglobus</taxon>
    </lineage>
</organism>
<sequence>MSTAENLLDGQLAHVATVALNRTGKKPSPATVWRWCKRGLRGGTIKLQAIYHSGYWQTTPEAFNAFLKAQTEAAKAGNSGDATDESLKAAGLLQ</sequence>
<protein>
    <recommendedName>
        <fullName evidence="4">DUF1580 domain-containing protein</fullName>
    </recommendedName>
</protein>
<reference evidence="2 3" key="1">
    <citation type="submission" date="2019-02" db="EMBL/GenBank/DDBJ databases">
        <title>Deep-cultivation of Planctomycetes and their phenomic and genomic characterization uncovers novel biology.</title>
        <authorList>
            <person name="Wiegand S."/>
            <person name="Jogler M."/>
            <person name="Boedeker C."/>
            <person name="Pinto D."/>
            <person name="Vollmers J."/>
            <person name="Rivas-Marin E."/>
            <person name="Kohn T."/>
            <person name="Peeters S.H."/>
            <person name="Heuer A."/>
            <person name="Rast P."/>
            <person name="Oberbeckmann S."/>
            <person name="Bunk B."/>
            <person name="Jeske O."/>
            <person name="Meyerdierks A."/>
            <person name="Storesund J.E."/>
            <person name="Kallscheuer N."/>
            <person name="Luecker S."/>
            <person name="Lage O.M."/>
            <person name="Pohl T."/>
            <person name="Merkel B.J."/>
            <person name="Hornburger P."/>
            <person name="Mueller R.-W."/>
            <person name="Bruemmer F."/>
            <person name="Labrenz M."/>
            <person name="Spormann A.M."/>
            <person name="Op den Camp H."/>
            <person name="Overmann J."/>
            <person name="Amann R."/>
            <person name="Jetten M.S.M."/>
            <person name="Mascher T."/>
            <person name="Medema M.H."/>
            <person name="Devos D.P."/>
            <person name="Kaster A.-K."/>
            <person name="Ovreas L."/>
            <person name="Rohde M."/>
            <person name="Galperin M.Y."/>
            <person name="Jogler C."/>
        </authorList>
    </citation>
    <scope>NUCLEOTIDE SEQUENCE [LARGE SCALE GENOMIC DNA]</scope>
    <source>
        <strain evidence="2 3">Mal48</strain>
    </source>
</reference>
<name>A0A517QR43_9PLAN</name>
<feature type="region of interest" description="Disordered" evidence="1">
    <location>
        <begin position="74"/>
        <end position="94"/>
    </location>
</feature>
<gene>
    <name evidence="2" type="ORF">Mal48_33430</name>
</gene>
<proteinExistence type="predicted"/>
<dbReference type="AlphaFoldDB" id="A0A517QR43"/>
<dbReference type="Pfam" id="PF07618">
    <property type="entry name" value="DUF1580"/>
    <property type="match status" value="1"/>
</dbReference>
<dbReference type="KEGG" id="tpol:Mal48_33430"/>
<dbReference type="EMBL" id="CP036267">
    <property type="protein sequence ID" value="QDT34083.1"/>
    <property type="molecule type" value="Genomic_DNA"/>
</dbReference>
<evidence type="ECO:0008006" key="4">
    <source>
        <dbReference type="Google" id="ProtNLM"/>
    </source>
</evidence>
<dbReference type="Proteomes" id="UP000315724">
    <property type="component" value="Chromosome"/>
</dbReference>